<keyword evidence="2" id="KW-1133">Transmembrane helix</keyword>
<evidence type="ECO:0000313" key="3">
    <source>
        <dbReference type="EMBL" id="ATL27560.1"/>
    </source>
</evidence>
<protein>
    <submittedName>
        <fullName evidence="3">Uncharacterized protein</fullName>
    </submittedName>
</protein>
<dbReference type="EMBL" id="CP022685">
    <property type="protein sequence ID" value="ATL27560.1"/>
    <property type="molecule type" value="Genomic_DNA"/>
</dbReference>
<reference evidence="3 4" key="1">
    <citation type="submission" date="2017-08" db="EMBL/GenBank/DDBJ databases">
        <title>Complete Genome Sequence of Streptomyces formicae KY5, the formicamycin producer.</title>
        <authorList>
            <person name="Holmes N.A."/>
            <person name="Devine R."/>
            <person name="Qin Z."/>
            <person name="Seipke R.F."/>
            <person name="Wilkinson B."/>
            <person name="Hutchings M.I."/>
        </authorList>
    </citation>
    <scope>NUCLEOTIDE SEQUENCE [LARGE SCALE GENOMIC DNA]</scope>
    <source>
        <strain evidence="3 4">KY5</strain>
    </source>
</reference>
<name>A0A291Q6Z7_9ACTN</name>
<keyword evidence="2" id="KW-0472">Membrane</keyword>
<dbReference type="Proteomes" id="UP000221011">
    <property type="component" value="Chromosome"/>
</dbReference>
<accession>A0A291Q6Z7</accession>
<sequence length="94" mass="9744">MPSASRIESERGLRAASPDPRHPPPTPRELIMGRHRRPVAPAKSPTRAARRRLTAGLAGASALVATVLALTVDPAAPPAPDRAPATVPEPQAAP</sequence>
<evidence type="ECO:0000256" key="2">
    <source>
        <dbReference type="SAM" id="Phobius"/>
    </source>
</evidence>
<evidence type="ECO:0000256" key="1">
    <source>
        <dbReference type="SAM" id="MobiDB-lite"/>
    </source>
</evidence>
<feature type="region of interest" description="Disordered" evidence="1">
    <location>
        <begin position="74"/>
        <end position="94"/>
    </location>
</feature>
<gene>
    <name evidence="3" type="ORF">KY5_2542c</name>
</gene>
<dbReference type="AlphaFoldDB" id="A0A291Q6Z7"/>
<keyword evidence="4" id="KW-1185">Reference proteome</keyword>
<dbReference type="KEGG" id="sfk:KY5_2542c"/>
<keyword evidence="2" id="KW-0812">Transmembrane</keyword>
<feature type="transmembrane region" description="Helical" evidence="2">
    <location>
        <begin position="53"/>
        <end position="72"/>
    </location>
</feature>
<proteinExistence type="predicted"/>
<organism evidence="3 4">
    <name type="scientific">Streptomyces formicae</name>
    <dbReference type="NCBI Taxonomy" id="1616117"/>
    <lineage>
        <taxon>Bacteria</taxon>
        <taxon>Bacillati</taxon>
        <taxon>Actinomycetota</taxon>
        <taxon>Actinomycetes</taxon>
        <taxon>Kitasatosporales</taxon>
        <taxon>Streptomycetaceae</taxon>
        <taxon>Streptomyces</taxon>
    </lineage>
</organism>
<evidence type="ECO:0000313" key="4">
    <source>
        <dbReference type="Proteomes" id="UP000221011"/>
    </source>
</evidence>
<feature type="region of interest" description="Disordered" evidence="1">
    <location>
        <begin position="1"/>
        <end position="50"/>
    </location>
</feature>